<keyword evidence="4 6" id="KW-0732">Signal</keyword>
<feature type="signal peptide" evidence="6">
    <location>
        <begin position="1"/>
        <end position="32"/>
    </location>
</feature>
<gene>
    <name evidence="7" type="primary">potD</name>
    <name evidence="7" type="ORF">LKMONMHP_2535</name>
</gene>
<evidence type="ECO:0000313" key="8">
    <source>
        <dbReference type="Proteomes" id="UP001055156"/>
    </source>
</evidence>
<evidence type="ECO:0000256" key="5">
    <source>
        <dbReference type="ARBA" id="ARBA00022764"/>
    </source>
</evidence>
<accession>A0ABQ4T9J6</accession>
<reference evidence="7" key="1">
    <citation type="journal article" date="2021" name="Front. Microbiol.">
        <title>Comprehensive Comparative Genomics and Phenotyping of Methylobacterium Species.</title>
        <authorList>
            <person name="Alessa O."/>
            <person name="Ogura Y."/>
            <person name="Fujitani Y."/>
            <person name="Takami H."/>
            <person name="Hayashi T."/>
            <person name="Sahin N."/>
            <person name="Tani A."/>
        </authorList>
    </citation>
    <scope>NUCLEOTIDE SEQUENCE</scope>
    <source>
        <strain evidence="7">NBRC 15689</strain>
    </source>
</reference>
<dbReference type="SUPFAM" id="SSF53850">
    <property type="entry name" value="Periplasmic binding protein-like II"/>
    <property type="match status" value="1"/>
</dbReference>
<keyword evidence="3" id="KW-0813">Transport</keyword>
<dbReference type="PANTHER" id="PTHR30006:SF3">
    <property type="entry name" value="THIAMINE-BINDING PERIPLASMIC PROTEIN"/>
    <property type="match status" value="1"/>
</dbReference>
<dbReference type="EMBL" id="BPQV01000006">
    <property type="protein sequence ID" value="GJE27674.1"/>
    <property type="molecule type" value="Genomic_DNA"/>
</dbReference>
<evidence type="ECO:0000256" key="1">
    <source>
        <dbReference type="ARBA" id="ARBA00004418"/>
    </source>
</evidence>
<dbReference type="Pfam" id="PF13416">
    <property type="entry name" value="SBP_bac_8"/>
    <property type="match status" value="1"/>
</dbReference>
<comment type="subcellular location">
    <subcellularLocation>
        <location evidence="1">Periplasm</location>
    </subcellularLocation>
</comment>
<evidence type="ECO:0000256" key="2">
    <source>
        <dbReference type="ARBA" id="ARBA00008520"/>
    </source>
</evidence>
<dbReference type="InterPro" id="IPR006059">
    <property type="entry name" value="SBP"/>
</dbReference>
<evidence type="ECO:0000256" key="6">
    <source>
        <dbReference type="SAM" id="SignalP"/>
    </source>
</evidence>
<evidence type="ECO:0000313" key="7">
    <source>
        <dbReference type="EMBL" id="GJE27674.1"/>
    </source>
</evidence>
<reference evidence="7" key="2">
    <citation type="submission" date="2021-08" db="EMBL/GenBank/DDBJ databases">
        <authorList>
            <person name="Tani A."/>
            <person name="Ola A."/>
            <person name="Ogura Y."/>
            <person name="Katsura K."/>
            <person name="Hayashi T."/>
        </authorList>
    </citation>
    <scope>NUCLEOTIDE SEQUENCE</scope>
    <source>
        <strain evidence="7">NBRC 15689</strain>
    </source>
</reference>
<dbReference type="Proteomes" id="UP001055156">
    <property type="component" value="Unassembled WGS sequence"/>
</dbReference>
<sequence length="348" mass="37702">MKRRTIIGIGAALGGVALAALPAASLLPPAMAAAGSLVFTSWGGTTQEAQKTAWVRPFTKASGVRVQMDGPTDYGKLKAMVESGNVGWDVVDVEYDFAAQAARDGLLEPIDFAVVKRDALDPRFVTDHAVGSFYYAFVLGYGTKAVPAAPKGWADLFDTKTFPGKRTFYKWSAPGALEIALLADGVAPDKLYPLDLDRAFAKLDTIKSEIIWWSGGAQSQQLLASGEVALGQFWNGRIAALEQDKQPVGIAWEQNLTTADMLVVPKGSRNKKAAMEFLAAATDAKEQADFAAATRYAPINLGSAKLMDPAIAETLPDRHKASQINLNMEYWAKNREEIGKRWYAWQAR</sequence>
<name>A0ABQ4T9J6_METOR</name>
<evidence type="ECO:0000256" key="3">
    <source>
        <dbReference type="ARBA" id="ARBA00022448"/>
    </source>
</evidence>
<proteinExistence type="inferred from homology"/>
<organism evidence="7 8">
    <name type="scientific">Methylobacterium organophilum</name>
    <dbReference type="NCBI Taxonomy" id="410"/>
    <lineage>
        <taxon>Bacteria</taxon>
        <taxon>Pseudomonadati</taxon>
        <taxon>Pseudomonadota</taxon>
        <taxon>Alphaproteobacteria</taxon>
        <taxon>Hyphomicrobiales</taxon>
        <taxon>Methylobacteriaceae</taxon>
        <taxon>Methylobacterium</taxon>
    </lineage>
</organism>
<protein>
    <submittedName>
        <fullName evidence="7">Spermidine/putrescine-binding periplasmic protein</fullName>
    </submittedName>
</protein>
<feature type="chain" id="PRO_5045830811" evidence="6">
    <location>
        <begin position="33"/>
        <end position="348"/>
    </location>
</feature>
<dbReference type="Gene3D" id="3.40.190.10">
    <property type="entry name" value="Periplasmic binding protein-like II"/>
    <property type="match status" value="2"/>
</dbReference>
<comment type="similarity">
    <text evidence="2">Belongs to the bacterial solute-binding protein 1 family.</text>
</comment>
<keyword evidence="5" id="KW-0574">Periplasm</keyword>
<dbReference type="CDD" id="cd13589">
    <property type="entry name" value="PBP2_polyamine_RpCGA009"/>
    <property type="match status" value="1"/>
</dbReference>
<keyword evidence="8" id="KW-1185">Reference proteome</keyword>
<comment type="caution">
    <text evidence="7">The sequence shown here is derived from an EMBL/GenBank/DDBJ whole genome shotgun (WGS) entry which is preliminary data.</text>
</comment>
<evidence type="ECO:0000256" key="4">
    <source>
        <dbReference type="ARBA" id="ARBA00022729"/>
    </source>
</evidence>
<dbReference type="PANTHER" id="PTHR30006">
    <property type="entry name" value="THIAMINE-BINDING PERIPLASMIC PROTEIN-RELATED"/>
    <property type="match status" value="1"/>
</dbReference>